<evidence type="ECO:0000313" key="2">
    <source>
        <dbReference type="EMBL" id="QKU20274.1"/>
    </source>
</evidence>
<evidence type="ECO:0000259" key="1">
    <source>
        <dbReference type="Pfam" id="PF00535"/>
    </source>
</evidence>
<dbReference type="Proteomes" id="UP000509126">
    <property type="component" value="Chromosome"/>
</dbReference>
<reference evidence="2 3" key="1">
    <citation type="submission" date="2019-11" db="EMBL/GenBank/DDBJ databases">
        <title>FDA dAtabase for Regulatory Grade micrObial Sequences (FDA-ARGOS): Supporting development and validation of Infectious Disease Dx tests.</title>
        <authorList>
            <person name="Patel R."/>
            <person name="Rucinski S."/>
            <person name="Tallon L."/>
            <person name="Sadzewicz L."/>
            <person name="Vavikolanu K."/>
            <person name="Mehta A."/>
            <person name="Aluvathingal J."/>
            <person name="Nadendla S."/>
            <person name="Nandy P."/>
            <person name="Geyer C."/>
            <person name="Yan Y."/>
            <person name="Sichtig H."/>
        </authorList>
    </citation>
    <scope>NUCLEOTIDE SEQUENCE [LARGE SCALE GENOMIC DNA]</scope>
    <source>
        <strain evidence="2 3">FDAARGOS_557</strain>
    </source>
</reference>
<proteinExistence type="predicted"/>
<dbReference type="GO" id="GO:0016758">
    <property type="term" value="F:hexosyltransferase activity"/>
    <property type="evidence" value="ECO:0007669"/>
    <property type="project" value="UniProtKB-ARBA"/>
</dbReference>
<dbReference type="Gene3D" id="3.90.550.10">
    <property type="entry name" value="Spore Coat Polysaccharide Biosynthesis Protein SpsA, Chain A"/>
    <property type="match status" value="1"/>
</dbReference>
<evidence type="ECO:0000313" key="3">
    <source>
        <dbReference type="Proteomes" id="UP000509126"/>
    </source>
</evidence>
<feature type="domain" description="Glycosyltransferase 2-like" evidence="1">
    <location>
        <begin position="9"/>
        <end position="162"/>
    </location>
</feature>
<sequence length="313" mass="36278">MSFDHPLISVLIPVYNVENFVEEAVLSMCNQTYKNIEIIVVDDCSTDNTYNIVSELCANDPRIRLYKNDKNSKIVKTLNFAFAQAKGEFIARMDGDDISAPERLEKQLQYLLINPQYYLVGCHVSIIDTNNKVIGKQVMPINDNIINKTIKYTSPVLHIWLAKREVYNQLNGYRDIPGAEDYDFLLRMHSLGLLFANLDSYEYSVRIREGNTTSTIGFNQRLMSNYVVDLYTMRLKNGKDDFSELNVSQYLEKYSKYKADFDRSNIFLKSAFIAKADKKNLKMLFFIGLCIMKSRFQLQYLLKRLVFKIVSIG</sequence>
<dbReference type="InterPro" id="IPR001173">
    <property type="entry name" value="Glyco_trans_2-like"/>
</dbReference>
<dbReference type="PANTHER" id="PTHR22916">
    <property type="entry name" value="GLYCOSYLTRANSFERASE"/>
    <property type="match status" value="1"/>
</dbReference>
<dbReference type="SUPFAM" id="SSF53448">
    <property type="entry name" value="Nucleotide-diphospho-sugar transferases"/>
    <property type="match status" value="1"/>
</dbReference>
<dbReference type="Pfam" id="PF00535">
    <property type="entry name" value="Glycos_transf_2"/>
    <property type="match status" value="1"/>
</dbReference>
<name>A0A6N1MI60_ACILW</name>
<dbReference type="InterPro" id="IPR029044">
    <property type="entry name" value="Nucleotide-diphossugar_trans"/>
</dbReference>
<dbReference type="CDD" id="cd00761">
    <property type="entry name" value="Glyco_tranf_GTA_type"/>
    <property type="match status" value="1"/>
</dbReference>
<dbReference type="AlphaFoldDB" id="A0A6N1MI60"/>
<organism evidence="2 3">
    <name type="scientific">Acinetobacter lwoffii</name>
    <dbReference type="NCBI Taxonomy" id="28090"/>
    <lineage>
        <taxon>Bacteria</taxon>
        <taxon>Pseudomonadati</taxon>
        <taxon>Pseudomonadota</taxon>
        <taxon>Gammaproteobacteria</taxon>
        <taxon>Moraxellales</taxon>
        <taxon>Moraxellaceae</taxon>
        <taxon>Acinetobacter</taxon>
    </lineage>
</organism>
<dbReference type="RefSeq" id="WP_174894055.1">
    <property type="nucleotide sequence ID" value="NZ_CP054803.1"/>
</dbReference>
<keyword evidence="2" id="KW-0808">Transferase</keyword>
<protein>
    <submittedName>
        <fullName evidence="2">Glycosyltransferase</fullName>
    </submittedName>
</protein>
<dbReference type="EMBL" id="CP054803">
    <property type="protein sequence ID" value="QKU20274.1"/>
    <property type="molecule type" value="Genomic_DNA"/>
</dbReference>
<dbReference type="PANTHER" id="PTHR22916:SF3">
    <property type="entry name" value="UDP-GLCNAC:BETAGAL BETA-1,3-N-ACETYLGLUCOSAMINYLTRANSFERASE-LIKE PROTEIN 1"/>
    <property type="match status" value="1"/>
</dbReference>
<gene>
    <name evidence="2" type="ORF">FOB19_01735</name>
</gene>
<accession>A0A6N1MI60</accession>